<protein>
    <submittedName>
        <fullName evidence="1">Uncharacterized protein</fullName>
    </submittedName>
</protein>
<feature type="non-terminal residue" evidence="1">
    <location>
        <position position="52"/>
    </location>
</feature>
<proteinExistence type="predicted"/>
<comment type="caution">
    <text evidence="1">The sequence shown here is derived from an EMBL/GenBank/DDBJ whole genome shotgun (WGS) entry which is preliminary data.</text>
</comment>
<name>A0ABN9BLM7_9NEOB</name>
<organism evidence="1 2">
    <name type="scientific">Staurois parvus</name>
    <dbReference type="NCBI Taxonomy" id="386267"/>
    <lineage>
        <taxon>Eukaryota</taxon>
        <taxon>Metazoa</taxon>
        <taxon>Chordata</taxon>
        <taxon>Craniata</taxon>
        <taxon>Vertebrata</taxon>
        <taxon>Euteleostomi</taxon>
        <taxon>Amphibia</taxon>
        <taxon>Batrachia</taxon>
        <taxon>Anura</taxon>
        <taxon>Neobatrachia</taxon>
        <taxon>Ranoidea</taxon>
        <taxon>Ranidae</taxon>
        <taxon>Staurois</taxon>
    </lineage>
</organism>
<sequence length="52" mass="5857">MIPYCPGAPLVVSPPLNPIIHSYIPFKPDYMLSMQSISTVYITIIKIVKKHT</sequence>
<evidence type="ECO:0000313" key="1">
    <source>
        <dbReference type="EMBL" id="CAI9548488.1"/>
    </source>
</evidence>
<gene>
    <name evidence="1" type="ORF">SPARVUS_LOCUS3157316</name>
</gene>
<keyword evidence="2" id="KW-1185">Reference proteome</keyword>
<accession>A0ABN9BLM7</accession>
<evidence type="ECO:0000313" key="2">
    <source>
        <dbReference type="Proteomes" id="UP001162483"/>
    </source>
</evidence>
<dbReference type="Proteomes" id="UP001162483">
    <property type="component" value="Unassembled WGS sequence"/>
</dbReference>
<reference evidence="1" key="1">
    <citation type="submission" date="2023-05" db="EMBL/GenBank/DDBJ databases">
        <authorList>
            <person name="Stuckert A."/>
        </authorList>
    </citation>
    <scope>NUCLEOTIDE SEQUENCE</scope>
</reference>
<dbReference type="EMBL" id="CATNWA010004715">
    <property type="protein sequence ID" value="CAI9548488.1"/>
    <property type="molecule type" value="Genomic_DNA"/>
</dbReference>